<evidence type="ECO:0000256" key="4">
    <source>
        <dbReference type="ARBA" id="ARBA00022989"/>
    </source>
</evidence>
<name>A0A9W8D027_9FUNG</name>
<evidence type="ECO:0000256" key="1">
    <source>
        <dbReference type="ARBA" id="ARBA00004141"/>
    </source>
</evidence>
<proteinExistence type="inferred from homology"/>
<comment type="caution">
    <text evidence="8">The sequence shown here is derived from an EMBL/GenBank/DDBJ whole genome shotgun (WGS) entry which is preliminary data.</text>
</comment>
<reference evidence="8" key="1">
    <citation type="submission" date="2022-07" db="EMBL/GenBank/DDBJ databases">
        <title>Phylogenomic reconstructions and comparative analyses of Kickxellomycotina fungi.</title>
        <authorList>
            <person name="Reynolds N.K."/>
            <person name="Stajich J.E."/>
            <person name="Barry K."/>
            <person name="Grigoriev I.V."/>
            <person name="Crous P."/>
            <person name="Smith M.E."/>
        </authorList>
    </citation>
    <scope>NUCLEOTIDE SEQUENCE</scope>
    <source>
        <strain evidence="8">BCRC 34381</strain>
    </source>
</reference>
<feature type="transmembrane region" description="Helical" evidence="7">
    <location>
        <begin position="755"/>
        <end position="781"/>
    </location>
</feature>
<feature type="transmembrane region" description="Helical" evidence="7">
    <location>
        <begin position="881"/>
        <end position="901"/>
    </location>
</feature>
<feature type="transmembrane region" description="Helical" evidence="7">
    <location>
        <begin position="980"/>
        <end position="999"/>
    </location>
</feature>
<dbReference type="NCBIfam" id="TIGR00797">
    <property type="entry name" value="matE"/>
    <property type="match status" value="2"/>
</dbReference>
<organism evidence="8 9">
    <name type="scientific">Coemansia biformis</name>
    <dbReference type="NCBI Taxonomy" id="1286918"/>
    <lineage>
        <taxon>Eukaryota</taxon>
        <taxon>Fungi</taxon>
        <taxon>Fungi incertae sedis</taxon>
        <taxon>Zoopagomycota</taxon>
        <taxon>Kickxellomycotina</taxon>
        <taxon>Kickxellomycetes</taxon>
        <taxon>Kickxellales</taxon>
        <taxon>Kickxellaceae</taxon>
        <taxon>Coemansia</taxon>
    </lineage>
</organism>
<evidence type="ECO:0000256" key="3">
    <source>
        <dbReference type="ARBA" id="ARBA00022692"/>
    </source>
</evidence>
<dbReference type="Proteomes" id="UP001143981">
    <property type="component" value="Unassembled WGS sequence"/>
</dbReference>
<keyword evidence="3 7" id="KW-0812">Transmembrane</keyword>
<dbReference type="GO" id="GO:1990961">
    <property type="term" value="P:xenobiotic detoxification by transmembrane export across the plasma membrane"/>
    <property type="evidence" value="ECO:0007669"/>
    <property type="project" value="InterPro"/>
</dbReference>
<dbReference type="GO" id="GO:0042910">
    <property type="term" value="F:xenobiotic transmembrane transporter activity"/>
    <property type="evidence" value="ECO:0007669"/>
    <property type="project" value="InterPro"/>
</dbReference>
<dbReference type="OrthoDB" id="2126698at2759"/>
<dbReference type="Pfam" id="PF01554">
    <property type="entry name" value="MatE"/>
    <property type="match status" value="4"/>
</dbReference>
<feature type="transmembrane region" description="Helical" evidence="7">
    <location>
        <begin position="207"/>
        <end position="228"/>
    </location>
</feature>
<evidence type="ECO:0000313" key="9">
    <source>
        <dbReference type="Proteomes" id="UP001143981"/>
    </source>
</evidence>
<keyword evidence="4 7" id="KW-1133">Transmembrane helix</keyword>
<feature type="transmembrane region" description="Helical" evidence="7">
    <location>
        <begin position="658"/>
        <end position="677"/>
    </location>
</feature>
<protein>
    <submittedName>
        <fullName evidence="8">Ethionine resistance protein</fullName>
    </submittedName>
</protein>
<feature type="region of interest" description="Disordered" evidence="6">
    <location>
        <begin position="1"/>
        <end position="24"/>
    </location>
</feature>
<dbReference type="GO" id="GO:0016020">
    <property type="term" value="C:membrane"/>
    <property type="evidence" value="ECO:0007669"/>
    <property type="project" value="UniProtKB-SubCell"/>
</dbReference>
<feature type="transmembrane region" description="Helical" evidence="7">
    <location>
        <begin position="63"/>
        <end position="83"/>
    </location>
</feature>
<feature type="transmembrane region" description="Helical" evidence="7">
    <location>
        <begin position="136"/>
        <end position="156"/>
    </location>
</feature>
<feature type="transmembrane region" description="Helical" evidence="7">
    <location>
        <begin position="281"/>
        <end position="299"/>
    </location>
</feature>
<evidence type="ECO:0000256" key="6">
    <source>
        <dbReference type="SAM" id="MobiDB-lite"/>
    </source>
</evidence>
<accession>A0A9W8D027</accession>
<feature type="transmembrane region" description="Helical" evidence="7">
    <location>
        <begin position="611"/>
        <end position="637"/>
    </location>
</feature>
<keyword evidence="5 7" id="KW-0472">Membrane</keyword>
<comment type="similarity">
    <text evidence="2">Belongs to the multi antimicrobial extrusion (MATE) (TC 2.A.66.1) family.</text>
</comment>
<feature type="transmembrane region" description="Helical" evidence="7">
    <location>
        <begin position="953"/>
        <end position="974"/>
    </location>
</feature>
<dbReference type="InterPro" id="IPR002528">
    <property type="entry name" value="MATE_fam"/>
</dbReference>
<keyword evidence="9" id="KW-1185">Reference proteome</keyword>
<dbReference type="InterPro" id="IPR045069">
    <property type="entry name" value="MATE_euk"/>
</dbReference>
<sequence length="1033" mass="109718">MPGASESTPLLGASPPPLPGSGSGGLARLESATTLYNEFLEQDSVSTGAMARQESALLVESTIPLALAYLLQFSFNFVNILSLGHLGANELGAAALANMTLFMLVNAPAVGLSSALDTFCSTAFTASRDKTLVGFHLQRGIISVTVHLLLMLPILLNLEPVLLALGQDPAISHLCSRFVRAQLPGTAPWIYFECVKRFLQAQGHMRAGTFVLLAVLPLHLANNYMLVWSPTVGIGFLGAAVANVVTFWAMLAGILAYVWYSDARVAWGGWTRRSLTSMRGYYRLAIPSMIMICSDWAAWELMALVASYLGNVSLAAQTIVLNTCSLTYQVPGGLSIAVSNRAGNLLGQARARRARVASGTGVLLGAASGALSSAFCLVVAGWWGAIYSSDPEVIASVAQVMPICALFQLSDALNGVSGGVLRSIGRQAAGAWINFPSYYIVGLPLGVYLTYGSPAMGLVGLWVGICISVCITSVGQLVICTRADYAKEVERCMAQVNKAQGVAGAPASGLRSDARATALRTPMDGRFGDGEARGPVAAAAPGEATPLLNTSPSEASLGIAKRDTSAPYFAIAKGEARWMASSSLLTALALMLEESFYFVNVISVSHLGATQLAAMALSVSCMGIFVLAPSFGLMSAVETFCSTAFTASRDKTMVGFHLQRGLVAAIMHMLVAAPILWNAEWLLLALRQDPEIARLSGSYLRIQILGVLPLSAFEACKCYLQAQDIMSAGTVVALIIAPIHWANNFFLVRSPTYGIGFIGAPIVTVVSEWLMLAGILLFIRINRVTETWGGWDARVLGTMYEFYRLAIPSIIASYSGWLGFEMLVLCASYFGANQLAGQAIMLNSVNLIFELSCGLGYATTARVGNLIGAAKPRQARIAADMGYAASALVGALCTLFLAIGGGWWTSVYTDDPDVARETAKLLPVACVFIVSDGMNAMGSAIMRGLGRQSVSGITYAIGLYCFGIPVGAILAFKLRMGVLGLWWGLCVGVLVACSAQLFYAKWLVDWNDEVRLALMVMTAKIPLPTMHSFRQEK</sequence>
<gene>
    <name evidence="8" type="primary">ERC1_6</name>
    <name evidence="8" type="ORF">LPJ61_002011</name>
</gene>
<feature type="transmembrane region" description="Helical" evidence="7">
    <location>
        <begin position="725"/>
        <end position="743"/>
    </location>
</feature>
<feature type="transmembrane region" description="Helical" evidence="7">
    <location>
        <begin position="319"/>
        <end position="340"/>
    </location>
</feature>
<evidence type="ECO:0000256" key="2">
    <source>
        <dbReference type="ARBA" id="ARBA00010199"/>
    </source>
</evidence>
<dbReference type="PANTHER" id="PTHR11206">
    <property type="entry name" value="MULTIDRUG RESISTANCE PROTEIN"/>
    <property type="match status" value="1"/>
</dbReference>
<feature type="transmembrane region" description="Helical" evidence="7">
    <location>
        <begin position="95"/>
        <end position="116"/>
    </location>
</feature>
<dbReference type="GO" id="GO:0015297">
    <property type="term" value="F:antiporter activity"/>
    <property type="evidence" value="ECO:0007669"/>
    <property type="project" value="InterPro"/>
</dbReference>
<feature type="transmembrane region" description="Helical" evidence="7">
    <location>
        <begin position="393"/>
        <end position="410"/>
    </location>
</feature>
<evidence type="ECO:0000256" key="5">
    <source>
        <dbReference type="ARBA" id="ARBA00023136"/>
    </source>
</evidence>
<dbReference type="CDD" id="cd13132">
    <property type="entry name" value="MATE_eukaryotic"/>
    <property type="match status" value="2"/>
</dbReference>
<feature type="transmembrane region" description="Helical" evidence="7">
    <location>
        <begin position="840"/>
        <end position="860"/>
    </location>
</feature>
<dbReference type="EMBL" id="JANBOI010000220">
    <property type="protein sequence ID" value="KAJ1732498.1"/>
    <property type="molecule type" value="Genomic_DNA"/>
</dbReference>
<feature type="transmembrane region" description="Helical" evidence="7">
    <location>
        <begin position="431"/>
        <end position="451"/>
    </location>
</feature>
<feature type="transmembrane region" description="Helical" evidence="7">
    <location>
        <begin position="234"/>
        <end position="260"/>
    </location>
</feature>
<comment type="subcellular location">
    <subcellularLocation>
        <location evidence="1">Membrane</location>
        <topology evidence="1">Multi-pass membrane protein</topology>
    </subcellularLocation>
</comment>
<evidence type="ECO:0000313" key="8">
    <source>
        <dbReference type="EMBL" id="KAJ1732498.1"/>
    </source>
</evidence>
<feature type="transmembrane region" description="Helical" evidence="7">
    <location>
        <begin position="361"/>
        <end position="387"/>
    </location>
</feature>
<feature type="transmembrane region" description="Helical" evidence="7">
    <location>
        <begin position="457"/>
        <end position="479"/>
    </location>
</feature>
<evidence type="ECO:0000256" key="7">
    <source>
        <dbReference type="SAM" id="Phobius"/>
    </source>
</evidence>
<dbReference type="AlphaFoldDB" id="A0A9W8D027"/>